<dbReference type="GeneID" id="28960514"/>
<dbReference type="RefSeq" id="XP_018245155.1">
    <property type="nucleotide sequence ID" value="XM_018400083.1"/>
</dbReference>
<organism evidence="1 2">
    <name type="scientific">Fusarium oxysporum f. sp. lycopersici (strain 4287 / CBS 123668 / FGSC 9935 / NRRL 34936)</name>
    <name type="common">Fusarium vascular wilt of tomato</name>
    <dbReference type="NCBI Taxonomy" id="426428"/>
    <lineage>
        <taxon>Eukaryota</taxon>
        <taxon>Fungi</taxon>
        <taxon>Dikarya</taxon>
        <taxon>Ascomycota</taxon>
        <taxon>Pezizomycotina</taxon>
        <taxon>Sordariomycetes</taxon>
        <taxon>Hypocreomycetidae</taxon>
        <taxon>Hypocreales</taxon>
        <taxon>Nectriaceae</taxon>
        <taxon>Fusarium</taxon>
        <taxon>Fusarium oxysporum species complex</taxon>
    </lineage>
</organism>
<dbReference type="KEGG" id="fox:FOXG_19808"/>
<protein>
    <submittedName>
        <fullName evidence="1">Uncharacterized protein</fullName>
    </submittedName>
</protein>
<dbReference type="VEuPathDB" id="FungiDB:FOXG_19808"/>
<evidence type="ECO:0000313" key="2">
    <source>
        <dbReference type="Proteomes" id="UP000009097"/>
    </source>
</evidence>
<accession>A0A0J9V7G5</accession>
<reference evidence="1" key="1">
    <citation type="submission" date="2007-04" db="EMBL/GenBank/DDBJ databases">
        <authorList>
            <consortium name="The Broad Institute Genome Sequencing Platform"/>
            <person name="Birren B."/>
            <person name="Lander E."/>
            <person name="Galagan J."/>
            <person name="Nusbaum C."/>
            <person name="Devon K."/>
            <person name="Ma L.-J."/>
            <person name="Jaffe D."/>
            <person name="Butler J."/>
            <person name="Alvarez P."/>
            <person name="Gnerre S."/>
            <person name="Grabherr M."/>
            <person name="Kleber M."/>
            <person name="Mauceli E."/>
            <person name="Brockman W."/>
            <person name="MacCallum I.A."/>
            <person name="Young S."/>
            <person name="LaButti K."/>
            <person name="DeCaprio D."/>
            <person name="Crawford M."/>
            <person name="Koehrsen M."/>
            <person name="Engels R."/>
            <person name="Montgomery P."/>
            <person name="Pearson M."/>
            <person name="Howarth C."/>
            <person name="Larson L."/>
            <person name="White J."/>
            <person name="O'Leary S."/>
            <person name="Kodira C."/>
            <person name="Zeng Q."/>
            <person name="Yandava C."/>
            <person name="Alvarado L."/>
            <person name="Kistler C."/>
            <person name="Shim W.-B."/>
            <person name="Kang S."/>
            <person name="Woloshuk C."/>
        </authorList>
    </citation>
    <scope>NUCLEOTIDE SEQUENCE</scope>
    <source>
        <strain evidence="1">4287</strain>
    </source>
</reference>
<dbReference type="Proteomes" id="UP000009097">
    <property type="component" value="Unassembled WGS sequence"/>
</dbReference>
<dbReference type="EMBL" id="DS231705">
    <property type="protein sequence ID" value="KNB07110.1"/>
    <property type="molecule type" value="Genomic_DNA"/>
</dbReference>
<name>A0A0J9V7G5_FUSO4</name>
<evidence type="ECO:0000313" key="1">
    <source>
        <dbReference type="EMBL" id="KNB07110.1"/>
    </source>
</evidence>
<gene>
    <name evidence="1" type="ORF">FOXG_19808</name>
</gene>
<dbReference type="AlphaFoldDB" id="A0A0J9V7G5"/>
<reference evidence="1" key="2">
    <citation type="journal article" date="2010" name="Nature">
        <title>Comparative genomics reveals mobile pathogenicity chromosomes in Fusarium.</title>
        <authorList>
            <person name="Ma L.J."/>
            <person name="van der Does H.C."/>
            <person name="Borkovich K.A."/>
            <person name="Coleman J.J."/>
            <person name="Daboussi M.J."/>
            <person name="Di Pietro A."/>
            <person name="Dufresne M."/>
            <person name="Freitag M."/>
            <person name="Grabherr M."/>
            <person name="Henrissat B."/>
            <person name="Houterman P.M."/>
            <person name="Kang S."/>
            <person name="Shim W.B."/>
            <person name="Woloshuk C."/>
            <person name="Xie X."/>
            <person name="Xu J.R."/>
            <person name="Antoniw J."/>
            <person name="Baker S.E."/>
            <person name="Bluhm B.H."/>
            <person name="Breakspear A."/>
            <person name="Brown D.W."/>
            <person name="Butchko R.A."/>
            <person name="Chapman S."/>
            <person name="Coulson R."/>
            <person name="Coutinho P.M."/>
            <person name="Danchin E.G."/>
            <person name="Diener A."/>
            <person name="Gale L.R."/>
            <person name="Gardiner D.M."/>
            <person name="Goff S."/>
            <person name="Hammond-Kosack K.E."/>
            <person name="Hilburn K."/>
            <person name="Hua-Van A."/>
            <person name="Jonkers W."/>
            <person name="Kazan K."/>
            <person name="Kodira C.D."/>
            <person name="Koehrsen M."/>
            <person name="Kumar L."/>
            <person name="Lee Y.H."/>
            <person name="Li L."/>
            <person name="Manners J.M."/>
            <person name="Miranda-Saavedra D."/>
            <person name="Mukherjee M."/>
            <person name="Park G."/>
            <person name="Park J."/>
            <person name="Park S.Y."/>
            <person name="Proctor R.H."/>
            <person name="Regev A."/>
            <person name="Ruiz-Roldan M.C."/>
            <person name="Sain D."/>
            <person name="Sakthikumar S."/>
            <person name="Sykes S."/>
            <person name="Schwartz D.C."/>
            <person name="Turgeon B.G."/>
            <person name="Wapinski I."/>
            <person name="Yoder O."/>
            <person name="Young S."/>
            <person name="Zeng Q."/>
            <person name="Zhou S."/>
            <person name="Galagan J."/>
            <person name="Cuomo C.A."/>
            <person name="Kistler H.C."/>
            <person name="Rep M."/>
        </authorList>
    </citation>
    <scope>NUCLEOTIDE SEQUENCE [LARGE SCALE GENOMIC DNA]</scope>
    <source>
        <strain evidence="1">4287</strain>
    </source>
</reference>
<proteinExistence type="predicted"/>
<sequence>MVIVRLWGWDWNRFRIVKNMYDYLTVHDRWSASAWGS</sequence>